<dbReference type="AlphaFoldDB" id="A0A6C0JLT8"/>
<proteinExistence type="predicted"/>
<name>A0A6C0JLT8_9ZZZZ</name>
<evidence type="ECO:0000313" key="1">
    <source>
        <dbReference type="EMBL" id="QHU04798.1"/>
    </source>
</evidence>
<accession>A0A6C0JLT8</accession>
<reference evidence="1" key="1">
    <citation type="journal article" date="2020" name="Nature">
        <title>Giant virus diversity and host interactions through global metagenomics.</title>
        <authorList>
            <person name="Schulz F."/>
            <person name="Roux S."/>
            <person name="Paez-Espino D."/>
            <person name="Jungbluth S."/>
            <person name="Walsh D.A."/>
            <person name="Denef V.J."/>
            <person name="McMahon K.D."/>
            <person name="Konstantinidis K.T."/>
            <person name="Eloe-Fadrosh E.A."/>
            <person name="Kyrpides N.C."/>
            <person name="Woyke T."/>
        </authorList>
    </citation>
    <scope>NUCLEOTIDE SEQUENCE</scope>
    <source>
        <strain evidence="1">GVMAG-M-3300027708-5</strain>
    </source>
</reference>
<organism evidence="1">
    <name type="scientific">viral metagenome</name>
    <dbReference type="NCBI Taxonomy" id="1070528"/>
    <lineage>
        <taxon>unclassified sequences</taxon>
        <taxon>metagenomes</taxon>
        <taxon>organismal metagenomes</taxon>
    </lineage>
</organism>
<dbReference type="EMBL" id="MN740404">
    <property type="protein sequence ID" value="QHU04798.1"/>
    <property type="molecule type" value="Genomic_DNA"/>
</dbReference>
<protein>
    <submittedName>
        <fullName evidence="1">Uncharacterized protein</fullName>
    </submittedName>
</protein>
<sequence>MTSADLPVIYTISTEIKHKEYQFFESSRVYIQKIDIPKWCKDISHYYIIMDQRQRTGPKTYGVYTQSVLTTKVSLSIQEVGKNVKQNLERMISKKMEGKCIPEGFIKPGTVKVMTYSSGTINNEKVEFQTAFESMICHPVEGMLVECKTKTITKAGIHAEVVDDSGTVPITVFVARDHHFTEKHFSEIKENATILVRVAGVRFELNDPYICVIGKLVEGQDQGMRGQRVQIGGDIELNNDDDDQ</sequence>